<feature type="non-terminal residue" evidence="4">
    <location>
        <position position="260"/>
    </location>
</feature>
<evidence type="ECO:0000313" key="5">
    <source>
        <dbReference type="Proteomes" id="UP001642360"/>
    </source>
</evidence>
<name>A0ABC8TLP2_9AQUA</name>
<dbReference type="EMBL" id="CAUOFW020005490">
    <property type="protein sequence ID" value="CAK9170375.1"/>
    <property type="molecule type" value="Genomic_DNA"/>
</dbReference>
<feature type="compositionally biased region" description="Acidic residues" evidence="2">
    <location>
        <begin position="201"/>
        <end position="213"/>
    </location>
</feature>
<comment type="similarity">
    <text evidence="1">Belongs to the fantastic four family.</text>
</comment>
<gene>
    <name evidence="4" type="ORF">ILEXP_LOCUS39857</name>
</gene>
<feature type="region of interest" description="Disordered" evidence="2">
    <location>
        <begin position="191"/>
        <end position="216"/>
    </location>
</feature>
<dbReference type="InterPro" id="IPR046431">
    <property type="entry name" value="FAF_dom"/>
</dbReference>
<dbReference type="Proteomes" id="UP001642360">
    <property type="component" value="Unassembled WGS sequence"/>
</dbReference>
<protein>
    <recommendedName>
        <fullName evidence="3">FAF domain-containing protein</fullName>
    </recommendedName>
</protein>
<dbReference type="PANTHER" id="PTHR33155:SF75">
    <property type="entry name" value="OS02G0750800 PROTEIN"/>
    <property type="match status" value="1"/>
</dbReference>
<organism evidence="4 5">
    <name type="scientific">Ilex paraguariensis</name>
    <name type="common">yerba mate</name>
    <dbReference type="NCBI Taxonomy" id="185542"/>
    <lineage>
        <taxon>Eukaryota</taxon>
        <taxon>Viridiplantae</taxon>
        <taxon>Streptophyta</taxon>
        <taxon>Embryophyta</taxon>
        <taxon>Tracheophyta</taxon>
        <taxon>Spermatophyta</taxon>
        <taxon>Magnoliopsida</taxon>
        <taxon>eudicotyledons</taxon>
        <taxon>Gunneridae</taxon>
        <taxon>Pentapetalae</taxon>
        <taxon>asterids</taxon>
        <taxon>campanulids</taxon>
        <taxon>Aquifoliales</taxon>
        <taxon>Aquifoliaceae</taxon>
        <taxon>Ilex</taxon>
    </lineage>
</organism>
<dbReference type="Pfam" id="PF11250">
    <property type="entry name" value="FAF"/>
    <property type="match status" value="1"/>
</dbReference>
<reference evidence="4 5" key="1">
    <citation type="submission" date="2024-02" db="EMBL/GenBank/DDBJ databases">
        <authorList>
            <person name="Vignale AGUSTIN F."/>
            <person name="Sosa J E."/>
            <person name="Modenutti C."/>
        </authorList>
    </citation>
    <scope>NUCLEOTIDE SEQUENCE [LARGE SCALE GENOMIC DNA]</scope>
</reference>
<evidence type="ECO:0000313" key="4">
    <source>
        <dbReference type="EMBL" id="CAK9170375.1"/>
    </source>
</evidence>
<proteinExistence type="inferred from homology"/>
<evidence type="ECO:0000259" key="3">
    <source>
        <dbReference type="Pfam" id="PF11250"/>
    </source>
</evidence>
<evidence type="ECO:0000256" key="2">
    <source>
        <dbReference type="SAM" id="MobiDB-lite"/>
    </source>
</evidence>
<accession>A0ABC8TLP2</accession>
<dbReference type="AlphaFoldDB" id="A0ABC8TLP2"/>
<sequence length="260" mass="28258">NTALLDKPPAYLYPSNAVSYTSPSKHPSFSSPYLMHCPKASSPQSYASDFSDCIGMESCFDLTTDDDDDAVALSKGCGGSGGGVGERDLRWGMKREKREKHYPPPMPSLARTGNLPSHMPWVLKKCYTGDGRLVITEEKVKHHGYFRAHRSNGRLTLHLVPLDDGVLDSHDDNEVFQEEEEKMNDIVEAQYDKNTNQSDHDDNDENESGDEGENGGAVVLPEAMIRSPDDAGLSIMGGGGGGGGGNFYNYGSLRSSSCML</sequence>
<feature type="domain" description="FAF" evidence="3">
    <location>
        <begin position="102"/>
        <end position="159"/>
    </location>
</feature>
<dbReference type="PANTHER" id="PTHR33155">
    <property type="entry name" value="FANTASTIC FOUR-LIKE PROTEIN (DUF3049)"/>
    <property type="match status" value="1"/>
</dbReference>
<feature type="non-terminal residue" evidence="4">
    <location>
        <position position="1"/>
    </location>
</feature>
<evidence type="ECO:0000256" key="1">
    <source>
        <dbReference type="ARBA" id="ARBA00008690"/>
    </source>
</evidence>
<keyword evidence="5" id="KW-1185">Reference proteome</keyword>
<comment type="caution">
    <text evidence="4">The sequence shown here is derived from an EMBL/GenBank/DDBJ whole genome shotgun (WGS) entry which is preliminary data.</text>
</comment>
<dbReference type="InterPro" id="IPR021410">
    <property type="entry name" value="FAF"/>
</dbReference>